<dbReference type="AlphaFoldDB" id="A0AAN8ZX93"/>
<gene>
    <name evidence="3" type="ORF">SK128_003470</name>
</gene>
<dbReference type="GO" id="GO:0016491">
    <property type="term" value="F:oxidoreductase activity"/>
    <property type="evidence" value="ECO:0007669"/>
    <property type="project" value="UniProtKB-KW"/>
</dbReference>
<reference evidence="3 4" key="1">
    <citation type="submission" date="2023-11" db="EMBL/GenBank/DDBJ databases">
        <title>Halocaridina rubra genome assembly.</title>
        <authorList>
            <person name="Smith C."/>
        </authorList>
    </citation>
    <scope>NUCLEOTIDE SEQUENCE [LARGE SCALE GENOMIC DNA]</scope>
    <source>
        <strain evidence="3">EP-1</strain>
        <tissue evidence="3">Whole</tissue>
    </source>
</reference>
<dbReference type="SUPFAM" id="SSF51735">
    <property type="entry name" value="NAD(P)-binding Rossmann-fold domains"/>
    <property type="match status" value="1"/>
</dbReference>
<dbReference type="Pfam" id="PF01408">
    <property type="entry name" value="GFO_IDH_MocA"/>
    <property type="match status" value="1"/>
</dbReference>
<accession>A0AAN8ZX93</accession>
<dbReference type="InterPro" id="IPR000683">
    <property type="entry name" value="Gfo/Idh/MocA-like_OxRdtase_N"/>
</dbReference>
<evidence type="ECO:0000256" key="1">
    <source>
        <dbReference type="ARBA" id="ARBA00023002"/>
    </source>
</evidence>
<proteinExistence type="predicted"/>
<evidence type="ECO:0000259" key="2">
    <source>
        <dbReference type="Pfam" id="PF01408"/>
    </source>
</evidence>
<organism evidence="3 4">
    <name type="scientific">Halocaridina rubra</name>
    <name type="common">Hawaiian red shrimp</name>
    <dbReference type="NCBI Taxonomy" id="373956"/>
    <lineage>
        <taxon>Eukaryota</taxon>
        <taxon>Metazoa</taxon>
        <taxon>Ecdysozoa</taxon>
        <taxon>Arthropoda</taxon>
        <taxon>Crustacea</taxon>
        <taxon>Multicrustacea</taxon>
        <taxon>Malacostraca</taxon>
        <taxon>Eumalacostraca</taxon>
        <taxon>Eucarida</taxon>
        <taxon>Decapoda</taxon>
        <taxon>Pleocyemata</taxon>
        <taxon>Caridea</taxon>
        <taxon>Atyoidea</taxon>
        <taxon>Atyidae</taxon>
        <taxon>Halocaridina</taxon>
    </lineage>
</organism>
<keyword evidence="4" id="KW-1185">Reference proteome</keyword>
<evidence type="ECO:0000313" key="4">
    <source>
        <dbReference type="Proteomes" id="UP001381693"/>
    </source>
</evidence>
<dbReference type="EMBL" id="JAXCGZ010018911">
    <property type="protein sequence ID" value="KAK7067163.1"/>
    <property type="molecule type" value="Genomic_DNA"/>
</dbReference>
<dbReference type="PANTHER" id="PTHR42840">
    <property type="entry name" value="NAD(P)-BINDING ROSSMANN-FOLD SUPERFAMILY PROTEIN-RELATED"/>
    <property type="match status" value="1"/>
</dbReference>
<dbReference type="Gene3D" id="3.30.360.10">
    <property type="entry name" value="Dihydrodipicolinate Reductase, domain 2"/>
    <property type="match status" value="1"/>
</dbReference>
<dbReference type="InterPro" id="IPR036291">
    <property type="entry name" value="NAD(P)-bd_dom_sf"/>
</dbReference>
<evidence type="ECO:0000313" key="3">
    <source>
        <dbReference type="EMBL" id="KAK7067163.1"/>
    </source>
</evidence>
<dbReference type="Gene3D" id="3.40.50.720">
    <property type="entry name" value="NAD(P)-binding Rossmann-like Domain"/>
    <property type="match status" value="1"/>
</dbReference>
<dbReference type="GO" id="GO:0006740">
    <property type="term" value="P:NADPH regeneration"/>
    <property type="evidence" value="ECO:0007669"/>
    <property type="project" value="TreeGrafter"/>
</dbReference>
<keyword evidence="1" id="KW-0560">Oxidoreductase</keyword>
<name>A0AAN8ZX93_HALRR</name>
<comment type="caution">
    <text evidence="3">The sequence shown here is derived from an EMBL/GenBank/DDBJ whole genome shotgun (WGS) entry which is preliminary data.</text>
</comment>
<dbReference type="GO" id="GO:0000166">
    <property type="term" value="F:nucleotide binding"/>
    <property type="evidence" value="ECO:0007669"/>
    <property type="project" value="InterPro"/>
</dbReference>
<protein>
    <recommendedName>
        <fullName evidence="2">Gfo/Idh/MocA-like oxidoreductase N-terminal domain-containing protein</fullName>
    </recommendedName>
</protein>
<dbReference type="Proteomes" id="UP001381693">
    <property type="component" value="Unassembled WGS sequence"/>
</dbReference>
<dbReference type="GO" id="GO:0005737">
    <property type="term" value="C:cytoplasm"/>
    <property type="evidence" value="ECO:0007669"/>
    <property type="project" value="TreeGrafter"/>
</dbReference>
<feature type="domain" description="Gfo/Idh/MocA-like oxidoreductase N-terminal" evidence="2">
    <location>
        <begin position="26"/>
        <end position="145"/>
    </location>
</feature>
<dbReference type="PANTHER" id="PTHR42840:SF3">
    <property type="entry name" value="BINDING ROSSMANN FOLD OXIDOREDUCTASE, PUTATIVE (AFU_ORTHOLOGUE AFUA_2G10240)-RELATED"/>
    <property type="match status" value="1"/>
</dbReference>
<sequence length="270" mass="30312">MAQTYLVGAGLVPNEYKDVPQDCKKINVALFALGRAGSIHLSNMMKNPRILLQYIVEPDREKLLRVQEEWHLPDSAILSPQETDKVFNDPSIHGIVIATPTYMHKDLVVRALKSGKAVLCEKPIAENLTETSQCYRIAEEVKRPLLCAFNRRFDPSFRELRRRVHEGAVGQIHMIKTVARDSPLPSVDYLKISASAGFKFVNFSATRIRNIATNSWCICKALTHIMASQTLSSTSCFSFIQTNNNFSTFYINGALFFVRIVTPLATSAAF</sequence>